<dbReference type="EMBL" id="SJPJ01000001">
    <property type="protein sequence ID" value="TWT80166.1"/>
    <property type="molecule type" value="Genomic_DNA"/>
</dbReference>
<dbReference type="PANTHER" id="PTHR43737:SF1">
    <property type="entry name" value="DUF1501 DOMAIN-CONTAINING PROTEIN"/>
    <property type="match status" value="1"/>
</dbReference>
<dbReference type="PROSITE" id="PS51318">
    <property type="entry name" value="TAT"/>
    <property type="match status" value="1"/>
</dbReference>
<dbReference type="PANTHER" id="PTHR43737">
    <property type="entry name" value="BLL7424 PROTEIN"/>
    <property type="match status" value="1"/>
</dbReference>
<sequence>MSHSRRDFLKSVVGTSTLVSLSPAMPTFMQQSALAAGASEPSSDTVLVVVQLSGGNDGLNTVVPYSNDIYARSRSTLRLTASDVHPIDSDLGFHPEMPLFSRLFKDGQMMVVQGVGYPNSNRGHDEALRDWHTARPGQAACQTGWLGRAIDHAERPDEPSVPATLVAPIPMPLALGTQRAVVPSVRSAEKWTLRTDESQRKGLLEAAKQSATDSDNPLAHYVQQSSLAAHATSHQVAEVLRTTDRQDEYPSFSLAKQFKTISELIRADLGVRIFFAELGGGGIGGFDNHANQRDNHAALLRELSISVAAFVDDLNRAKLLDRVLLMSFSEFGRTLSENGRRGTGHGAAAPVFLAGGRLKGGLFGEHPDLADLKEDAPRHHTDYRQVYATALERWLGFPSEPVLGASYKALDLFV</sequence>
<evidence type="ECO:0000313" key="1">
    <source>
        <dbReference type="EMBL" id="TWT80166.1"/>
    </source>
</evidence>
<keyword evidence="2" id="KW-1185">Reference proteome</keyword>
<organism evidence="1 2">
    <name type="scientific">Novipirellula herctigrandis</name>
    <dbReference type="NCBI Taxonomy" id="2527986"/>
    <lineage>
        <taxon>Bacteria</taxon>
        <taxon>Pseudomonadati</taxon>
        <taxon>Planctomycetota</taxon>
        <taxon>Planctomycetia</taxon>
        <taxon>Pirellulales</taxon>
        <taxon>Pirellulaceae</taxon>
        <taxon>Novipirellula</taxon>
    </lineage>
</organism>
<dbReference type="Proteomes" id="UP000315010">
    <property type="component" value="Unassembled WGS sequence"/>
</dbReference>
<dbReference type="OrthoDB" id="9779968at2"/>
<dbReference type="AlphaFoldDB" id="A0A5C5YZJ3"/>
<reference evidence="1 2" key="1">
    <citation type="submission" date="2019-02" db="EMBL/GenBank/DDBJ databases">
        <title>Deep-cultivation of Planctomycetes and their phenomic and genomic characterization uncovers novel biology.</title>
        <authorList>
            <person name="Wiegand S."/>
            <person name="Jogler M."/>
            <person name="Boedeker C."/>
            <person name="Pinto D."/>
            <person name="Vollmers J."/>
            <person name="Rivas-Marin E."/>
            <person name="Kohn T."/>
            <person name="Peeters S.H."/>
            <person name="Heuer A."/>
            <person name="Rast P."/>
            <person name="Oberbeckmann S."/>
            <person name="Bunk B."/>
            <person name="Jeske O."/>
            <person name="Meyerdierks A."/>
            <person name="Storesund J.E."/>
            <person name="Kallscheuer N."/>
            <person name="Luecker S."/>
            <person name="Lage O.M."/>
            <person name="Pohl T."/>
            <person name="Merkel B.J."/>
            <person name="Hornburger P."/>
            <person name="Mueller R.-W."/>
            <person name="Bruemmer F."/>
            <person name="Labrenz M."/>
            <person name="Spormann A.M."/>
            <person name="Op Den Camp H."/>
            <person name="Overmann J."/>
            <person name="Amann R."/>
            <person name="Jetten M.S.M."/>
            <person name="Mascher T."/>
            <person name="Medema M.H."/>
            <person name="Devos D.P."/>
            <person name="Kaster A.-K."/>
            <person name="Ovreas L."/>
            <person name="Rohde M."/>
            <person name="Galperin M.Y."/>
            <person name="Jogler C."/>
        </authorList>
    </citation>
    <scope>NUCLEOTIDE SEQUENCE [LARGE SCALE GENOMIC DNA]</scope>
    <source>
        <strain evidence="1 2">CA13</strain>
    </source>
</reference>
<comment type="caution">
    <text evidence="1">The sequence shown here is derived from an EMBL/GenBank/DDBJ whole genome shotgun (WGS) entry which is preliminary data.</text>
</comment>
<dbReference type="RefSeq" id="WP_146395242.1">
    <property type="nucleotide sequence ID" value="NZ_SJPJ01000001.1"/>
</dbReference>
<proteinExistence type="predicted"/>
<protein>
    <recommendedName>
        <fullName evidence="3">DUF1501 domain-containing protein</fullName>
    </recommendedName>
</protein>
<dbReference type="Pfam" id="PF07394">
    <property type="entry name" value="DUF1501"/>
    <property type="match status" value="1"/>
</dbReference>
<gene>
    <name evidence="1" type="ORF">CA13_15790</name>
</gene>
<dbReference type="InterPro" id="IPR006311">
    <property type="entry name" value="TAT_signal"/>
</dbReference>
<evidence type="ECO:0008006" key="3">
    <source>
        <dbReference type="Google" id="ProtNLM"/>
    </source>
</evidence>
<evidence type="ECO:0000313" key="2">
    <source>
        <dbReference type="Proteomes" id="UP000315010"/>
    </source>
</evidence>
<dbReference type="InterPro" id="IPR010869">
    <property type="entry name" value="DUF1501"/>
</dbReference>
<name>A0A5C5YZJ3_9BACT</name>
<accession>A0A5C5YZJ3</accession>